<comment type="caution">
    <text evidence="1">The sequence shown here is derived from an EMBL/GenBank/DDBJ whole genome shotgun (WGS) entry which is preliminary data.</text>
</comment>
<reference evidence="1" key="1">
    <citation type="submission" date="2021-02" db="EMBL/GenBank/DDBJ databases">
        <authorList>
            <person name="Dougan E. K."/>
            <person name="Rhodes N."/>
            <person name="Thang M."/>
            <person name="Chan C."/>
        </authorList>
    </citation>
    <scope>NUCLEOTIDE SEQUENCE</scope>
</reference>
<proteinExistence type="predicted"/>
<sequence>MACHKYPMLVTLLTVLAAGAIISIACAHFYLAGRLSLNSEATTRYSEAKDAAFEWCGTLSEENPVFQGETPAFRVKFMRGSGACSALVGLLDVAMYAMAQNRTMFIDESHSPLRGEHESWYNRYFLPVGQQSNFSGPFIDMAYERNVTKFVRGTERVTIQNETHWRVDMKRLVLRKIWHFQPWIQHEVCQHVSALGLVRPFIGMLIRRGDKLDYRAAIPMDTFVSILKSTSLHSRVKQVFIATDDCSVLESLQGLAPEFVFKSLCSIQFGKGFVIGNLKVLASKDIDLHYLKFFGELIVLAAADVFIGDHQTNVHHWVTYMRPVGTGNATTLDIRWYPYANDIV</sequence>
<keyword evidence="2" id="KW-1185">Reference proteome</keyword>
<dbReference type="GO" id="GO:0046921">
    <property type="term" value="F:alpha-(1-&gt;6)-fucosyltransferase activity"/>
    <property type="evidence" value="ECO:0007669"/>
    <property type="project" value="TreeGrafter"/>
</dbReference>
<accession>A0A812TPV7</accession>
<dbReference type="PANTHER" id="PTHR13132">
    <property type="entry name" value="ALPHA- 1,6 -FUCOSYLTRANSFERASE"/>
    <property type="match status" value="1"/>
</dbReference>
<dbReference type="Proteomes" id="UP000604046">
    <property type="component" value="Unassembled WGS sequence"/>
</dbReference>
<protein>
    <submittedName>
        <fullName evidence="1">Fut8 protein</fullName>
    </submittedName>
</protein>
<dbReference type="AlphaFoldDB" id="A0A812TPV7"/>
<dbReference type="EMBL" id="CAJNDS010002578">
    <property type="protein sequence ID" value="CAE7532275.1"/>
    <property type="molecule type" value="Genomic_DNA"/>
</dbReference>
<gene>
    <name evidence="1" type="primary">fut8</name>
    <name evidence="1" type="ORF">SNAT2548_LOCUS29823</name>
</gene>
<name>A0A812TPV7_9DINO</name>
<dbReference type="Gene3D" id="3.40.50.11350">
    <property type="match status" value="1"/>
</dbReference>
<dbReference type="PROSITE" id="PS51257">
    <property type="entry name" value="PROKAR_LIPOPROTEIN"/>
    <property type="match status" value="1"/>
</dbReference>
<dbReference type="PANTHER" id="PTHR13132:SF29">
    <property type="entry name" value="ALPHA-(1,6)-FUCOSYLTRANSFERASE"/>
    <property type="match status" value="1"/>
</dbReference>
<dbReference type="GO" id="GO:0006487">
    <property type="term" value="P:protein N-linked glycosylation"/>
    <property type="evidence" value="ECO:0007669"/>
    <property type="project" value="TreeGrafter"/>
</dbReference>
<organism evidence="1 2">
    <name type="scientific">Symbiodinium natans</name>
    <dbReference type="NCBI Taxonomy" id="878477"/>
    <lineage>
        <taxon>Eukaryota</taxon>
        <taxon>Sar</taxon>
        <taxon>Alveolata</taxon>
        <taxon>Dinophyceae</taxon>
        <taxon>Suessiales</taxon>
        <taxon>Symbiodiniaceae</taxon>
        <taxon>Symbiodinium</taxon>
    </lineage>
</organism>
<evidence type="ECO:0000313" key="2">
    <source>
        <dbReference type="Proteomes" id="UP000604046"/>
    </source>
</evidence>
<evidence type="ECO:0000313" key="1">
    <source>
        <dbReference type="EMBL" id="CAE7532275.1"/>
    </source>
</evidence>